<proteinExistence type="predicted"/>
<keyword evidence="1" id="KW-0175">Coiled coil</keyword>
<feature type="transmembrane region" description="Helical" evidence="2">
    <location>
        <begin position="108"/>
        <end position="126"/>
    </location>
</feature>
<protein>
    <submittedName>
        <fullName evidence="3">Membrane protein</fullName>
    </submittedName>
</protein>
<keyword evidence="2" id="KW-0472">Membrane</keyword>
<evidence type="ECO:0000256" key="2">
    <source>
        <dbReference type="SAM" id="Phobius"/>
    </source>
</evidence>
<gene>
    <name evidence="3" type="ORF">NRIC_11770</name>
</gene>
<dbReference type="OrthoDB" id="9789229at2"/>
<accession>A0A4P5P765</accession>
<feature type="transmembrane region" description="Helical" evidence="2">
    <location>
        <begin position="66"/>
        <end position="88"/>
    </location>
</feature>
<dbReference type="Pfam" id="PF06541">
    <property type="entry name" value="ABC_trans_CmpB"/>
    <property type="match status" value="1"/>
</dbReference>
<dbReference type="AlphaFoldDB" id="A0A4P5P765"/>
<name>A0A4P5P765_9ENTE</name>
<reference evidence="4" key="1">
    <citation type="submission" date="2019-02" db="EMBL/GenBank/DDBJ databases">
        <title>Draft genome sequence of Enterococcus sp. Gos25-1.</title>
        <authorList>
            <person name="Tanaka N."/>
            <person name="Shiwa Y."/>
            <person name="Fujita N."/>
        </authorList>
    </citation>
    <scope>NUCLEOTIDE SEQUENCE [LARGE SCALE GENOMIC DNA]</scope>
    <source>
        <strain evidence="4">Gos25-1</strain>
    </source>
</reference>
<evidence type="ECO:0000313" key="4">
    <source>
        <dbReference type="Proteomes" id="UP000290567"/>
    </source>
</evidence>
<feature type="transmembrane region" description="Helical" evidence="2">
    <location>
        <begin position="6"/>
        <end position="22"/>
    </location>
</feature>
<keyword evidence="4" id="KW-1185">Reference proteome</keyword>
<evidence type="ECO:0000256" key="1">
    <source>
        <dbReference type="SAM" id="Coils"/>
    </source>
</evidence>
<dbReference type="SUPFAM" id="SSF46966">
    <property type="entry name" value="Spectrin repeat"/>
    <property type="match status" value="1"/>
</dbReference>
<dbReference type="EMBL" id="BJCC01000009">
    <property type="protein sequence ID" value="GCF93286.1"/>
    <property type="molecule type" value="Genomic_DNA"/>
</dbReference>
<feature type="coiled-coil region" evidence="1">
    <location>
        <begin position="167"/>
        <end position="208"/>
    </location>
</feature>
<evidence type="ECO:0000313" key="3">
    <source>
        <dbReference type="EMBL" id="GCF93286.1"/>
    </source>
</evidence>
<dbReference type="Proteomes" id="UP000290567">
    <property type="component" value="Unassembled WGS sequence"/>
</dbReference>
<dbReference type="RefSeq" id="WP_146621745.1">
    <property type="nucleotide sequence ID" value="NZ_BJCC01000009.1"/>
</dbReference>
<feature type="transmembrane region" description="Helical" evidence="2">
    <location>
        <begin position="34"/>
        <end position="60"/>
    </location>
</feature>
<sequence length="264" mass="30605">MERIVSSVVLLFFCYSFIGWLWETIYCSIKAKHFVYRGFLLGPITPIYGFGILGVLYLIAPYQQNLLVVFLLAFVLVTLLEYVTSYLLEKLFHASLWDYKEVPLNINGRVAVPVSIFWGVCCLFIVEILNPELMTLVSGWVDRFGIFLPILLLMLISFDLGFTLSSVQSLRRGLKELSEAIQDKKEQLQQTAEEKKALYDERVSALREDGKDWLEELRQQKGRRLPRLNLQERRLLSGFPNMKSKEGISSLDEVRKLVKELRKK</sequence>
<keyword evidence="2" id="KW-1133">Transmembrane helix</keyword>
<comment type="caution">
    <text evidence="3">The sequence shown here is derived from an EMBL/GenBank/DDBJ whole genome shotgun (WGS) entry which is preliminary data.</text>
</comment>
<keyword evidence="2" id="KW-0812">Transmembrane</keyword>
<organism evidence="3 4">
    <name type="scientific">Enterococcus florum</name>
    <dbReference type="NCBI Taxonomy" id="2480627"/>
    <lineage>
        <taxon>Bacteria</taxon>
        <taxon>Bacillati</taxon>
        <taxon>Bacillota</taxon>
        <taxon>Bacilli</taxon>
        <taxon>Lactobacillales</taxon>
        <taxon>Enterococcaceae</taxon>
        <taxon>Enterococcus</taxon>
    </lineage>
</organism>
<feature type="transmembrane region" description="Helical" evidence="2">
    <location>
        <begin position="146"/>
        <end position="167"/>
    </location>
</feature>
<dbReference type="InterPro" id="IPR010540">
    <property type="entry name" value="CmpB_TMEM229"/>
</dbReference>